<dbReference type="STRING" id="144026.SAMN04488568_10869"/>
<name>A0A1G9S1J2_9PROT</name>
<dbReference type="RefSeq" id="WP_091769595.1">
    <property type="nucleotide sequence ID" value="NZ_FNHG01000008.1"/>
</dbReference>
<organism evidence="2 3">
    <name type="scientific">Maricaulis salignorans</name>
    <dbReference type="NCBI Taxonomy" id="144026"/>
    <lineage>
        <taxon>Bacteria</taxon>
        <taxon>Pseudomonadati</taxon>
        <taxon>Pseudomonadota</taxon>
        <taxon>Alphaproteobacteria</taxon>
        <taxon>Maricaulales</taxon>
        <taxon>Maricaulaceae</taxon>
        <taxon>Maricaulis</taxon>
    </lineage>
</organism>
<accession>A0A1G9S1J2</accession>
<gene>
    <name evidence="2" type="ORF">SAMN04488568_10869</name>
</gene>
<dbReference type="AlphaFoldDB" id="A0A1G9S1J2"/>
<feature type="compositionally biased region" description="Polar residues" evidence="1">
    <location>
        <begin position="1"/>
        <end position="10"/>
    </location>
</feature>
<evidence type="ECO:0000313" key="3">
    <source>
        <dbReference type="Proteomes" id="UP000199759"/>
    </source>
</evidence>
<dbReference type="EMBL" id="FNHG01000008">
    <property type="protein sequence ID" value="SDM29137.1"/>
    <property type="molecule type" value="Genomic_DNA"/>
</dbReference>
<feature type="region of interest" description="Disordered" evidence="1">
    <location>
        <begin position="1"/>
        <end position="22"/>
    </location>
</feature>
<proteinExistence type="predicted"/>
<protein>
    <submittedName>
        <fullName evidence="2">Uncharacterized protein</fullName>
    </submittedName>
</protein>
<dbReference type="Proteomes" id="UP000199759">
    <property type="component" value="Unassembled WGS sequence"/>
</dbReference>
<evidence type="ECO:0000313" key="2">
    <source>
        <dbReference type="EMBL" id="SDM29137.1"/>
    </source>
</evidence>
<sequence>MSKSVTSSFRRTSDHFEPDLVQDPGEQRKLRGYLEQIDYTVSAANQAVIQKDIHHVTLEDFRNLALTAAKARTAWVSTAIELAKLHKALEPEQLARLSHLRGVYDELSEAYEAMRRMVERGYLSYHKGLPAKG</sequence>
<reference evidence="2 3" key="1">
    <citation type="submission" date="2016-10" db="EMBL/GenBank/DDBJ databases">
        <authorList>
            <person name="de Groot N.N."/>
        </authorList>
    </citation>
    <scope>NUCLEOTIDE SEQUENCE [LARGE SCALE GENOMIC DNA]</scope>
    <source>
        <strain evidence="2 3">DSM 16077</strain>
    </source>
</reference>
<evidence type="ECO:0000256" key="1">
    <source>
        <dbReference type="SAM" id="MobiDB-lite"/>
    </source>
</evidence>
<dbReference type="OrthoDB" id="7631031at2"/>
<keyword evidence="3" id="KW-1185">Reference proteome</keyword>